<name>A0ABV9L1L4_9BACT</name>
<dbReference type="EMBL" id="JBHSGN010000111">
    <property type="protein sequence ID" value="MFC4675691.1"/>
    <property type="molecule type" value="Genomic_DNA"/>
</dbReference>
<accession>A0ABV9L1L4</accession>
<keyword evidence="2" id="KW-1185">Reference proteome</keyword>
<dbReference type="Proteomes" id="UP001596023">
    <property type="component" value="Unassembled WGS sequence"/>
</dbReference>
<comment type="caution">
    <text evidence="1">The sequence shown here is derived from an EMBL/GenBank/DDBJ whole genome shotgun (WGS) entry which is preliminary data.</text>
</comment>
<evidence type="ECO:0000313" key="2">
    <source>
        <dbReference type="Proteomes" id="UP001596023"/>
    </source>
</evidence>
<organism evidence="1 2">
    <name type="scientific">Dysgonomonas termitidis</name>
    <dbReference type="NCBI Taxonomy" id="1516126"/>
    <lineage>
        <taxon>Bacteria</taxon>
        <taxon>Pseudomonadati</taxon>
        <taxon>Bacteroidota</taxon>
        <taxon>Bacteroidia</taxon>
        <taxon>Bacteroidales</taxon>
        <taxon>Dysgonomonadaceae</taxon>
        <taxon>Dysgonomonas</taxon>
    </lineage>
</organism>
<reference evidence="2" key="1">
    <citation type="journal article" date="2019" name="Int. J. Syst. Evol. Microbiol.">
        <title>The Global Catalogue of Microorganisms (GCM) 10K type strain sequencing project: providing services to taxonomists for standard genome sequencing and annotation.</title>
        <authorList>
            <consortium name="The Broad Institute Genomics Platform"/>
            <consortium name="The Broad Institute Genome Sequencing Center for Infectious Disease"/>
            <person name="Wu L."/>
            <person name="Ma J."/>
        </authorList>
    </citation>
    <scope>NUCLEOTIDE SEQUENCE [LARGE SCALE GENOMIC DNA]</scope>
    <source>
        <strain evidence="2">CCUG 66188</strain>
    </source>
</reference>
<protein>
    <submittedName>
        <fullName evidence="1">Uncharacterized protein</fullName>
    </submittedName>
</protein>
<evidence type="ECO:0000313" key="1">
    <source>
        <dbReference type="EMBL" id="MFC4675691.1"/>
    </source>
</evidence>
<gene>
    <name evidence="1" type="ORF">ACFO6W_18540</name>
</gene>
<proteinExistence type="predicted"/>
<sequence>MERFVRFLGSWVSGGGTSEEDCMSQVMYWGLTGQGTSVGNMSRKSW</sequence>